<dbReference type="PROSITE" id="PS51635">
    <property type="entry name" value="PNPLA"/>
    <property type="match status" value="1"/>
</dbReference>
<evidence type="ECO:0000313" key="5">
    <source>
        <dbReference type="Proteomes" id="UP001439008"/>
    </source>
</evidence>
<evidence type="ECO:0000259" key="3">
    <source>
        <dbReference type="PROSITE" id="PS51635"/>
    </source>
</evidence>
<organism evidence="4 5">
    <name type="scientific">Bonamia ostreae</name>
    <dbReference type="NCBI Taxonomy" id="126728"/>
    <lineage>
        <taxon>Eukaryota</taxon>
        <taxon>Sar</taxon>
        <taxon>Rhizaria</taxon>
        <taxon>Endomyxa</taxon>
        <taxon>Ascetosporea</taxon>
        <taxon>Haplosporida</taxon>
        <taxon>Bonamia</taxon>
    </lineage>
</organism>
<evidence type="ECO:0000313" key="4">
    <source>
        <dbReference type="EMBL" id="MES1920465.1"/>
    </source>
</evidence>
<accession>A0ABV2ALF5</accession>
<dbReference type="Gene3D" id="3.40.1090.10">
    <property type="entry name" value="Cytosolic phospholipase A2 catalytic domain"/>
    <property type="match status" value="1"/>
</dbReference>
<name>A0ABV2ALF5_9EUKA</name>
<evidence type="ECO:0000256" key="2">
    <source>
        <dbReference type="PROSITE-ProRule" id="PRU01161"/>
    </source>
</evidence>
<proteinExistence type="predicted"/>
<sequence>MQFKLVTNSETIGILKLSAKISSVLLYQKSLKLFFTRNGEKIASSFVNMKKIKIKKPICILSLDGGGVRGLVSIQILKELENKLKEKGNLLQNFS</sequence>
<gene>
    <name evidence="4" type="ORF">MHBO_002130</name>
</gene>
<comment type="caution">
    <text evidence="4">The sequence shown here is derived from an EMBL/GenBank/DDBJ whole genome shotgun (WGS) entry which is preliminary data.</text>
</comment>
<feature type="short sequence motif" description="GXGXXG" evidence="2">
    <location>
        <begin position="65"/>
        <end position="70"/>
    </location>
</feature>
<dbReference type="Proteomes" id="UP001439008">
    <property type="component" value="Unassembled WGS sequence"/>
</dbReference>
<keyword evidence="5" id="KW-1185">Reference proteome</keyword>
<evidence type="ECO:0000256" key="1">
    <source>
        <dbReference type="ARBA" id="ARBA00023098"/>
    </source>
</evidence>
<dbReference type="InterPro" id="IPR002641">
    <property type="entry name" value="PNPLA_dom"/>
</dbReference>
<reference evidence="4 5" key="1">
    <citation type="journal article" date="2024" name="BMC Biol.">
        <title>Comparative genomics of Ascetosporea gives new insight into the evolutionary basis for animal parasitism in Rhizaria.</title>
        <authorList>
            <person name="Hiltunen Thoren M."/>
            <person name="Onut-Brannstrom I."/>
            <person name="Alfjorden A."/>
            <person name="Peckova H."/>
            <person name="Swords F."/>
            <person name="Hooper C."/>
            <person name="Holzer A.S."/>
            <person name="Bass D."/>
            <person name="Burki F."/>
        </authorList>
    </citation>
    <scope>NUCLEOTIDE SEQUENCE [LARGE SCALE GENOMIC DNA]</scope>
    <source>
        <strain evidence="4">20-A016</strain>
    </source>
</reference>
<comment type="caution">
    <text evidence="2">Lacks conserved residue(s) required for the propagation of feature annotation.</text>
</comment>
<dbReference type="SUPFAM" id="SSF52151">
    <property type="entry name" value="FabD/lysophospholipase-like"/>
    <property type="match status" value="1"/>
</dbReference>
<keyword evidence="1" id="KW-0443">Lipid metabolism</keyword>
<protein>
    <recommendedName>
        <fullName evidence="3">PNPLA domain-containing protein</fullName>
    </recommendedName>
</protein>
<feature type="domain" description="PNPLA" evidence="3">
    <location>
        <begin position="61"/>
        <end position="95"/>
    </location>
</feature>
<dbReference type="EMBL" id="JBDODL010000685">
    <property type="protein sequence ID" value="MES1920465.1"/>
    <property type="molecule type" value="Genomic_DNA"/>
</dbReference>
<dbReference type="InterPro" id="IPR016035">
    <property type="entry name" value="Acyl_Trfase/lysoPLipase"/>
</dbReference>